<keyword evidence="11" id="KW-1185">Reference proteome</keyword>
<accession>A0A8X7XK16</accession>
<evidence type="ECO:0000313" key="10">
    <source>
        <dbReference type="EMBL" id="KAG2470640.1"/>
    </source>
</evidence>
<reference evidence="10 11" key="1">
    <citation type="journal article" date="2021" name="Cell">
        <title>Tracing the genetic footprints of vertebrate landing in non-teleost ray-finned fishes.</title>
        <authorList>
            <person name="Bi X."/>
            <person name="Wang K."/>
            <person name="Yang L."/>
            <person name="Pan H."/>
            <person name="Jiang H."/>
            <person name="Wei Q."/>
            <person name="Fang M."/>
            <person name="Yu H."/>
            <person name="Zhu C."/>
            <person name="Cai Y."/>
            <person name="He Y."/>
            <person name="Gan X."/>
            <person name="Zeng H."/>
            <person name="Yu D."/>
            <person name="Zhu Y."/>
            <person name="Jiang H."/>
            <person name="Qiu Q."/>
            <person name="Yang H."/>
            <person name="Zhang Y.E."/>
            <person name="Wang W."/>
            <person name="Zhu M."/>
            <person name="He S."/>
            <person name="Zhang G."/>
        </authorList>
    </citation>
    <scope>NUCLEOTIDE SEQUENCE [LARGE SCALE GENOMIC DNA]</scope>
    <source>
        <strain evidence="10">Bchr_013</strain>
    </source>
</reference>
<sequence length="314" mass="35530">MDRGGSQLLYQDDKTFLSYDTLFGQNCTLSDPGYFSASGGLSPASSTDSGCFSPPGLEWRMKQQTFDWDNILPNPIFTQQNLMEPSQSKRRSRSKNPGRKRQSASEREKLRMRDLTRALHHLRTYLPPSVAPAGQTLTKIETLRLTIHYISQLTEQLQLTTDATIHRKESNVKKSQPPSVNSDCCQMSCLLQTSGQEQETQLCNNTRTHYAAQDMVLDCSMEPASNSFVYSLDQNFAISMIQESLLPASSFQSPQSYQQPNNNEIQNEPNHGQQTVTIIQYLNIKKDEGLRNADLLRSTKQPPVALRKEKINNF</sequence>
<feature type="non-terminal residue" evidence="10">
    <location>
        <position position="1"/>
    </location>
</feature>
<comment type="caution">
    <text evidence="10">The sequence shown here is derived from an EMBL/GenBank/DDBJ whole genome shotgun (WGS) entry which is preliminary data.</text>
</comment>
<dbReference type="InterPro" id="IPR040259">
    <property type="entry name" value="Mesogenin/MesP"/>
</dbReference>
<dbReference type="GO" id="GO:0003007">
    <property type="term" value="P:heart morphogenesis"/>
    <property type="evidence" value="ECO:0007669"/>
    <property type="project" value="TreeGrafter"/>
</dbReference>
<evidence type="ECO:0000256" key="7">
    <source>
        <dbReference type="ARBA" id="ARBA00023242"/>
    </source>
</evidence>
<dbReference type="Gene3D" id="4.10.280.10">
    <property type="entry name" value="Helix-loop-helix DNA-binding domain"/>
    <property type="match status" value="1"/>
</dbReference>
<evidence type="ECO:0000313" key="11">
    <source>
        <dbReference type="Proteomes" id="UP000886611"/>
    </source>
</evidence>
<evidence type="ECO:0000256" key="3">
    <source>
        <dbReference type="ARBA" id="ARBA00022976"/>
    </source>
</evidence>
<proteinExistence type="predicted"/>
<dbReference type="SMART" id="SM00353">
    <property type="entry name" value="HLH"/>
    <property type="match status" value="1"/>
</dbReference>
<evidence type="ECO:0000259" key="9">
    <source>
        <dbReference type="PROSITE" id="PS50888"/>
    </source>
</evidence>
<name>A0A8X7XK16_POLSE</name>
<dbReference type="GO" id="GO:0000981">
    <property type="term" value="F:DNA-binding transcription factor activity, RNA polymerase II-specific"/>
    <property type="evidence" value="ECO:0007669"/>
    <property type="project" value="TreeGrafter"/>
</dbReference>
<feature type="non-terminal residue" evidence="10">
    <location>
        <position position="314"/>
    </location>
</feature>
<dbReference type="PANTHER" id="PTHR20937:SF6">
    <property type="entry name" value="MESODERM POSTERIOR PROTEIN 1"/>
    <property type="match status" value="1"/>
</dbReference>
<dbReference type="Pfam" id="PF00010">
    <property type="entry name" value="HLH"/>
    <property type="match status" value="1"/>
</dbReference>
<organism evidence="10 11">
    <name type="scientific">Polypterus senegalus</name>
    <name type="common">Senegal bichir</name>
    <dbReference type="NCBI Taxonomy" id="55291"/>
    <lineage>
        <taxon>Eukaryota</taxon>
        <taxon>Metazoa</taxon>
        <taxon>Chordata</taxon>
        <taxon>Craniata</taxon>
        <taxon>Vertebrata</taxon>
        <taxon>Euteleostomi</taxon>
        <taxon>Actinopterygii</taxon>
        <taxon>Polypteriformes</taxon>
        <taxon>Polypteridae</taxon>
        <taxon>Polypterus</taxon>
    </lineage>
</organism>
<gene>
    <name evidence="10" type="primary">Mesp2_0</name>
    <name evidence="10" type="ORF">GTO96_0006023</name>
</gene>
<dbReference type="InterPro" id="IPR036638">
    <property type="entry name" value="HLH_DNA-bd_sf"/>
</dbReference>
<feature type="compositionally biased region" description="Basic residues" evidence="8">
    <location>
        <begin position="88"/>
        <end position="102"/>
    </location>
</feature>
<evidence type="ECO:0000256" key="4">
    <source>
        <dbReference type="ARBA" id="ARBA00023015"/>
    </source>
</evidence>
<evidence type="ECO:0000256" key="6">
    <source>
        <dbReference type="ARBA" id="ARBA00023163"/>
    </source>
</evidence>
<keyword evidence="6" id="KW-0804">Transcription</keyword>
<evidence type="ECO:0000256" key="5">
    <source>
        <dbReference type="ARBA" id="ARBA00023125"/>
    </source>
</evidence>
<feature type="domain" description="BHLH" evidence="9">
    <location>
        <begin position="99"/>
        <end position="153"/>
    </location>
</feature>
<dbReference type="AlphaFoldDB" id="A0A8X7XK16"/>
<dbReference type="GO" id="GO:0000978">
    <property type="term" value="F:RNA polymerase II cis-regulatory region sequence-specific DNA binding"/>
    <property type="evidence" value="ECO:0007669"/>
    <property type="project" value="TreeGrafter"/>
</dbReference>
<dbReference type="FunFam" id="4.10.280.10:FF:000047">
    <property type="entry name" value="mesoderm posterior protein 1"/>
    <property type="match status" value="1"/>
</dbReference>
<dbReference type="EMBL" id="JAATIS010000094">
    <property type="protein sequence ID" value="KAG2470640.1"/>
    <property type="molecule type" value="Genomic_DNA"/>
</dbReference>
<evidence type="ECO:0000256" key="2">
    <source>
        <dbReference type="ARBA" id="ARBA00022473"/>
    </source>
</evidence>
<keyword evidence="4" id="KW-0805">Transcription regulation</keyword>
<dbReference type="Proteomes" id="UP000886611">
    <property type="component" value="Unassembled WGS sequence"/>
</dbReference>
<feature type="region of interest" description="Disordered" evidence="8">
    <location>
        <begin position="77"/>
        <end position="110"/>
    </location>
</feature>
<keyword evidence="7" id="KW-0539">Nucleus</keyword>
<dbReference type="GO" id="GO:0032525">
    <property type="term" value="P:somite rostral/caudal axis specification"/>
    <property type="evidence" value="ECO:0007669"/>
    <property type="project" value="TreeGrafter"/>
</dbReference>
<keyword evidence="3" id="KW-0914">Notch signaling pathway</keyword>
<feature type="region of interest" description="Disordered" evidence="8">
    <location>
        <begin position="251"/>
        <end position="270"/>
    </location>
</feature>
<dbReference type="GO" id="GO:0007219">
    <property type="term" value="P:Notch signaling pathway"/>
    <property type="evidence" value="ECO:0007669"/>
    <property type="project" value="UniProtKB-KW"/>
</dbReference>
<dbReference type="GO" id="GO:0046983">
    <property type="term" value="F:protein dimerization activity"/>
    <property type="evidence" value="ECO:0007669"/>
    <property type="project" value="InterPro"/>
</dbReference>
<evidence type="ECO:0000256" key="1">
    <source>
        <dbReference type="ARBA" id="ARBA00004123"/>
    </source>
</evidence>
<comment type="subcellular location">
    <subcellularLocation>
        <location evidence="1">Nucleus</location>
    </subcellularLocation>
</comment>
<keyword evidence="2" id="KW-0217">Developmental protein</keyword>
<dbReference type="InterPro" id="IPR011598">
    <property type="entry name" value="bHLH_dom"/>
</dbReference>
<evidence type="ECO:0000256" key="8">
    <source>
        <dbReference type="SAM" id="MobiDB-lite"/>
    </source>
</evidence>
<dbReference type="GO" id="GO:0001707">
    <property type="term" value="P:mesoderm formation"/>
    <property type="evidence" value="ECO:0007669"/>
    <property type="project" value="TreeGrafter"/>
</dbReference>
<keyword evidence="5" id="KW-0238">DNA-binding</keyword>
<dbReference type="SUPFAM" id="SSF47459">
    <property type="entry name" value="HLH, helix-loop-helix DNA-binding domain"/>
    <property type="match status" value="1"/>
</dbReference>
<dbReference type="GO" id="GO:0005634">
    <property type="term" value="C:nucleus"/>
    <property type="evidence" value="ECO:0007669"/>
    <property type="project" value="UniProtKB-SubCell"/>
</dbReference>
<protein>
    <submittedName>
        <fullName evidence="10">MESP2 protein</fullName>
    </submittedName>
</protein>
<feature type="compositionally biased region" description="Polar residues" evidence="8">
    <location>
        <begin position="77"/>
        <end position="86"/>
    </location>
</feature>
<dbReference type="PANTHER" id="PTHR20937">
    <property type="entry name" value="IP14615P"/>
    <property type="match status" value="1"/>
</dbReference>
<dbReference type="PROSITE" id="PS50888">
    <property type="entry name" value="BHLH"/>
    <property type="match status" value="1"/>
</dbReference>